<dbReference type="AlphaFoldDB" id="A0A178INN1"/>
<proteinExistence type="predicted"/>
<dbReference type="RefSeq" id="WP_068768762.1">
    <property type="nucleotide sequence ID" value="NZ_CP109796.1"/>
</dbReference>
<accession>A0A178INN1</accession>
<protein>
    <recommendedName>
        <fullName evidence="3">Nucleotidyltransferase</fullName>
    </recommendedName>
</protein>
<evidence type="ECO:0008006" key="3">
    <source>
        <dbReference type="Google" id="ProtNLM"/>
    </source>
</evidence>
<name>A0A178INN1_9BACT</name>
<keyword evidence="2" id="KW-1185">Reference proteome</keyword>
<dbReference type="EMBL" id="LRRQ01000025">
    <property type="protein sequence ID" value="OAM91494.1"/>
    <property type="molecule type" value="Genomic_DNA"/>
</dbReference>
<reference evidence="1 2" key="1">
    <citation type="submission" date="2016-01" db="EMBL/GenBank/DDBJ databases">
        <title>High potential of lignocellulose degradation of a new Verrucomicrobia species.</title>
        <authorList>
            <person name="Wang Y."/>
            <person name="Shi Y."/>
            <person name="Qiu Z."/>
            <person name="Liu S."/>
            <person name="Yang H."/>
        </authorList>
    </citation>
    <scope>NUCLEOTIDE SEQUENCE [LARGE SCALE GENOMIC DNA]</scope>
    <source>
        <strain evidence="1 2">TSB47</strain>
    </source>
</reference>
<sequence length="281" mass="30731">MPPPSFGALRAVADRLEKLGLDYAFVGGSIVGFLLDNPDLSDVRPTDDVDVILEVLASERYSDVEERLRHLGFAHDMSEGAPLCRWKLGTLTVDIMPTEGSNLGLNTAWFKEALASAAIREVAHTPLRLISPVTFLATKYVAFLDRGGGDYYASHDLEDFVTVIDGRANIVTEIDRAPAALRSYLVGAIRGLMNEESFNEALSGHLPSDRASQQRLPLLRAKLRNILNSLYIDTERWEKGIYESLWDRPAGTDSGICKGGRRQGRGGCAFQGGSQDGLPLP</sequence>
<comment type="caution">
    <text evidence="1">The sequence shown here is derived from an EMBL/GenBank/DDBJ whole genome shotgun (WGS) entry which is preliminary data.</text>
</comment>
<organism evidence="1 2">
    <name type="scientific">Termitidicoccus mucosus</name>
    <dbReference type="NCBI Taxonomy" id="1184151"/>
    <lineage>
        <taxon>Bacteria</taxon>
        <taxon>Pseudomonadati</taxon>
        <taxon>Verrucomicrobiota</taxon>
        <taxon>Opitutia</taxon>
        <taxon>Opitutales</taxon>
        <taxon>Opitutaceae</taxon>
        <taxon>Termitidicoccus</taxon>
    </lineage>
</organism>
<evidence type="ECO:0000313" key="2">
    <source>
        <dbReference type="Proteomes" id="UP000078486"/>
    </source>
</evidence>
<gene>
    <name evidence="1" type="ORF">AW736_02835</name>
</gene>
<dbReference type="STRING" id="1184151.AW736_02835"/>
<dbReference type="Proteomes" id="UP000078486">
    <property type="component" value="Unassembled WGS sequence"/>
</dbReference>
<evidence type="ECO:0000313" key="1">
    <source>
        <dbReference type="EMBL" id="OAM91494.1"/>
    </source>
</evidence>